<keyword evidence="3" id="KW-1185">Reference proteome</keyword>
<evidence type="ECO:0000313" key="2">
    <source>
        <dbReference type="EMBL" id="VAH25931.1"/>
    </source>
</evidence>
<sequence length="135" mass="14952">MLILGLTRSSAYSDGATQSGFQLKVPLVELKMSLWIKDHLETSSTLKKLLLMLVLYGTSMVIVDGIVTPAMSGSYISVALFVVFLFTQSYDLTYLLSAVPLCYQFSSSHSITCIFFPVGKICSDNCCQWLEGWNI</sequence>
<feature type="transmembrane region" description="Helical" evidence="1">
    <location>
        <begin position="74"/>
        <end position="96"/>
    </location>
</feature>
<gene>
    <name evidence="2" type="ORF">TRITD_2Av1G020250</name>
</gene>
<dbReference type="Proteomes" id="UP000324705">
    <property type="component" value="Chromosome 2A"/>
</dbReference>
<evidence type="ECO:0000313" key="3">
    <source>
        <dbReference type="Proteomes" id="UP000324705"/>
    </source>
</evidence>
<protein>
    <submittedName>
        <fullName evidence="2">Uncharacterized protein</fullName>
    </submittedName>
</protein>
<organism evidence="2 3">
    <name type="scientific">Triticum turgidum subsp. durum</name>
    <name type="common">Durum wheat</name>
    <name type="synonym">Triticum durum</name>
    <dbReference type="NCBI Taxonomy" id="4567"/>
    <lineage>
        <taxon>Eukaryota</taxon>
        <taxon>Viridiplantae</taxon>
        <taxon>Streptophyta</taxon>
        <taxon>Embryophyta</taxon>
        <taxon>Tracheophyta</taxon>
        <taxon>Spermatophyta</taxon>
        <taxon>Magnoliopsida</taxon>
        <taxon>Liliopsida</taxon>
        <taxon>Poales</taxon>
        <taxon>Poaceae</taxon>
        <taxon>BOP clade</taxon>
        <taxon>Pooideae</taxon>
        <taxon>Triticodae</taxon>
        <taxon>Triticeae</taxon>
        <taxon>Triticinae</taxon>
        <taxon>Triticum</taxon>
    </lineage>
</organism>
<dbReference type="EMBL" id="LT934113">
    <property type="protein sequence ID" value="VAH25931.1"/>
    <property type="molecule type" value="Genomic_DNA"/>
</dbReference>
<dbReference type="AlphaFoldDB" id="A0A9R1NJ78"/>
<proteinExistence type="predicted"/>
<feature type="transmembrane region" description="Helical" evidence="1">
    <location>
        <begin position="49"/>
        <end position="68"/>
    </location>
</feature>
<name>A0A9R1NJ78_TRITD</name>
<evidence type="ECO:0000256" key="1">
    <source>
        <dbReference type="SAM" id="Phobius"/>
    </source>
</evidence>
<accession>A0A9R1NJ78</accession>
<keyword evidence="1" id="KW-0472">Membrane</keyword>
<keyword evidence="1" id="KW-1133">Transmembrane helix</keyword>
<reference evidence="2 3" key="1">
    <citation type="submission" date="2017-09" db="EMBL/GenBank/DDBJ databases">
        <authorList>
            <consortium name="International Durum Wheat Genome Sequencing Consortium (IDWGSC)"/>
            <person name="Milanesi L."/>
        </authorList>
    </citation>
    <scope>NUCLEOTIDE SEQUENCE [LARGE SCALE GENOMIC DNA]</scope>
    <source>
        <strain evidence="3">cv. Svevo</strain>
    </source>
</reference>
<keyword evidence="1" id="KW-0812">Transmembrane</keyword>
<dbReference type="Gramene" id="TRITD2Av1G020250.1">
    <property type="protein sequence ID" value="TRITD2Av1G020250.1"/>
    <property type="gene ID" value="TRITD2Av1G020250"/>
</dbReference>